<dbReference type="AlphaFoldDB" id="A0A1G9J6X4"/>
<evidence type="ECO:0000256" key="9">
    <source>
        <dbReference type="ARBA" id="ARBA00032380"/>
    </source>
</evidence>
<dbReference type="NCBIfam" id="NF045485">
    <property type="entry name" value="FPPsyn"/>
    <property type="match status" value="1"/>
</dbReference>
<accession>A0A1G9J6X4</accession>
<evidence type="ECO:0000256" key="2">
    <source>
        <dbReference type="ARBA" id="ARBA00006706"/>
    </source>
</evidence>
<dbReference type="OrthoDB" id="9805316at2"/>
<keyword evidence="7" id="KW-0460">Magnesium</keyword>
<dbReference type="InterPro" id="IPR000092">
    <property type="entry name" value="Polyprenyl_synt"/>
</dbReference>
<evidence type="ECO:0000256" key="5">
    <source>
        <dbReference type="ARBA" id="ARBA00022679"/>
    </source>
</evidence>
<dbReference type="Proteomes" id="UP000183162">
    <property type="component" value="Unassembled WGS sequence"/>
</dbReference>
<dbReference type="InterPro" id="IPR033749">
    <property type="entry name" value="Polyprenyl_synt_CS"/>
</dbReference>
<evidence type="ECO:0000313" key="14">
    <source>
        <dbReference type="Proteomes" id="UP000183162"/>
    </source>
</evidence>
<dbReference type="FunFam" id="1.10.600.10:FF:000001">
    <property type="entry name" value="Geranylgeranyl diphosphate synthase"/>
    <property type="match status" value="1"/>
</dbReference>
<evidence type="ECO:0000256" key="10">
    <source>
        <dbReference type="ARBA" id="ARBA00032873"/>
    </source>
</evidence>
<name>A0A1G9J6X4_STREI</name>
<dbReference type="InterPro" id="IPR053378">
    <property type="entry name" value="Prenyl_diphosphate_synthase"/>
</dbReference>
<comment type="catalytic activity">
    <reaction evidence="11">
        <text>isopentenyl diphosphate + (2E)-geranyl diphosphate = (2E,6E)-farnesyl diphosphate + diphosphate</text>
        <dbReference type="Rhea" id="RHEA:19361"/>
        <dbReference type="ChEBI" id="CHEBI:33019"/>
        <dbReference type="ChEBI" id="CHEBI:58057"/>
        <dbReference type="ChEBI" id="CHEBI:128769"/>
        <dbReference type="ChEBI" id="CHEBI:175763"/>
        <dbReference type="EC" id="2.5.1.10"/>
    </reaction>
</comment>
<keyword evidence="6" id="KW-0479">Metal-binding</keyword>
<dbReference type="CDD" id="cd00685">
    <property type="entry name" value="Trans_IPPS_HT"/>
    <property type="match status" value="1"/>
</dbReference>
<keyword evidence="5 12" id="KW-0808">Transferase</keyword>
<keyword evidence="8" id="KW-0414">Isoprene biosynthesis</keyword>
<evidence type="ECO:0000313" key="13">
    <source>
        <dbReference type="EMBL" id="SDL33307.1"/>
    </source>
</evidence>
<sequence length="289" mass="31579">MDKVKKIGQAIHRYYEQKDIVSPDLIEAILYSVDAGGKRVRPLIFLELLEGFGVALTDAHYDVAAALEMIHTGSLIHDDLPAMDNDDYRRGRLTNHKKFNEATAILAGDSLFLDPYDLVANAKLSAEVKVALIAELAHASGTYGMVGGQMLDMEGEERKLSLSELQLIHANKTGKLLTFPVVAAGIVAGLAGEDINNLRKAGSLIGLAFQVRDDILDVTASFEEIGKTPKKDLLADKATYPSLLGLEKSYDILNESLDEALAIFQKLSETQGLQTEKIAEMIERLRLNA</sequence>
<dbReference type="PROSITE" id="PS00723">
    <property type="entry name" value="POLYPRENYL_SYNTHASE_1"/>
    <property type="match status" value="1"/>
</dbReference>
<organism evidence="13 14">
    <name type="scientific">Streptococcus equinus</name>
    <name type="common">Streptococcus bovis</name>
    <dbReference type="NCBI Taxonomy" id="1335"/>
    <lineage>
        <taxon>Bacteria</taxon>
        <taxon>Bacillati</taxon>
        <taxon>Bacillota</taxon>
        <taxon>Bacilli</taxon>
        <taxon>Lactobacillales</taxon>
        <taxon>Streptococcaceae</taxon>
        <taxon>Streptococcus</taxon>
    </lineage>
</organism>
<dbReference type="SFLD" id="SFLDG01017">
    <property type="entry name" value="Polyprenyl_Transferase_Like"/>
    <property type="match status" value="1"/>
</dbReference>
<evidence type="ECO:0000256" key="6">
    <source>
        <dbReference type="ARBA" id="ARBA00022723"/>
    </source>
</evidence>
<dbReference type="InterPro" id="IPR008949">
    <property type="entry name" value="Isoprenoid_synthase_dom_sf"/>
</dbReference>
<dbReference type="PROSITE" id="PS00444">
    <property type="entry name" value="POLYPRENYL_SYNTHASE_2"/>
    <property type="match status" value="1"/>
</dbReference>
<gene>
    <name evidence="13" type="ORF">SAMN05216400_0488</name>
</gene>
<dbReference type="Gene3D" id="1.10.600.10">
    <property type="entry name" value="Farnesyl Diphosphate Synthase"/>
    <property type="match status" value="1"/>
</dbReference>
<dbReference type="PANTHER" id="PTHR43281">
    <property type="entry name" value="FARNESYL DIPHOSPHATE SYNTHASE"/>
    <property type="match status" value="1"/>
</dbReference>
<dbReference type="RefSeq" id="WP_074566274.1">
    <property type="nucleotide sequence ID" value="NZ_FNGX01000001.1"/>
</dbReference>
<dbReference type="GO" id="GO:0016114">
    <property type="term" value="P:terpenoid biosynthetic process"/>
    <property type="evidence" value="ECO:0007669"/>
    <property type="project" value="UniProtKB-ARBA"/>
</dbReference>
<evidence type="ECO:0000256" key="11">
    <source>
        <dbReference type="ARBA" id="ARBA00049399"/>
    </source>
</evidence>
<comment type="similarity">
    <text evidence="2 12">Belongs to the FPP/GGPP synthase family.</text>
</comment>
<evidence type="ECO:0000256" key="7">
    <source>
        <dbReference type="ARBA" id="ARBA00022842"/>
    </source>
</evidence>
<dbReference type="GO" id="GO:0046872">
    <property type="term" value="F:metal ion binding"/>
    <property type="evidence" value="ECO:0007669"/>
    <property type="project" value="UniProtKB-KW"/>
</dbReference>
<dbReference type="EMBL" id="FNGX01000001">
    <property type="protein sequence ID" value="SDL33307.1"/>
    <property type="molecule type" value="Genomic_DNA"/>
</dbReference>
<evidence type="ECO:0000256" key="4">
    <source>
        <dbReference type="ARBA" id="ARBA00015100"/>
    </source>
</evidence>
<evidence type="ECO:0000256" key="8">
    <source>
        <dbReference type="ARBA" id="ARBA00023229"/>
    </source>
</evidence>
<dbReference type="EC" id="2.5.1.10" evidence="3"/>
<dbReference type="SFLD" id="SFLDS00005">
    <property type="entry name" value="Isoprenoid_Synthase_Type_I"/>
    <property type="match status" value="1"/>
</dbReference>
<dbReference type="PANTHER" id="PTHR43281:SF1">
    <property type="entry name" value="FARNESYL DIPHOSPHATE SYNTHASE"/>
    <property type="match status" value="1"/>
</dbReference>
<dbReference type="GO" id="GO:0004337">
    <property type="term" value="F:(2E,6E)-farnesyl diphosphate synthase activity"/>
    <property type="evidence" value="ECO:0007669"/>
    <property type="project" value="UniProtKB-EC"/>
</dbReference>
<evidence type="ECO:0000256" key="3">
    <source>
        <dbReference type="ARBA" id="ARBA00012439"/>
    </source>
</evidence>
<dbReference type="SUPFAM" id="SSF48576">
    <property type="entry name" value="Terpenoid synthases"/>
    <property type="match status" value="1"/>
</dbReference>
<evidence type="ECO:0000256" key="1">
    <source>
        <dbReference type="ARBA" id="ARBA00001946"/>
    </source>
</evidence>
<protein>
    <recommendedName>
        <fullName evidence="4">Farnesyl diphosphate synthase</fullName>
        <ecNumber evidence="3">2.5.1.10</ecNumber>
    </recommendedName>
    <alternativeName>
        <fullName evidence="10">(2E,6E)-farnesyl diphosphate synthase</fullName>
    </alternativeName>
    <alternativeName>
        <fullName evidence="9">Geranyltranstransferase</fullName>
    </alternativeName>
</protein>
<reference evidence="13 14" key="1">
    <citation type="submission" date="2016-10" db="EMBL/GenBank/DDBJ databases">
        <authorList>
            <person name="de Groot N.N."/>
        </authorList>
    </citation>
    <scope>NUCLEOTIDE SEQUENCE [LARGE SCALE GENOMIC DNA]</scope>
    <source>
        <strain evidence="13 14">Sb09</strain>
    </source>
</reference>
<proteinExistence type="inferred from homology"/>
<evidence type="ECO:0000256" key="12">
    <source>
        <dbReference type="RuleBase" id="RU004466"/>
    </source>
</evidence>
<dbReference type="Pfam" id="PF00348">
    <property type="entry name" value="polyprenyl_synt"/>
    <property type="match status" value="1"/>
</dbReference>
<comment type="cofactor">
    <cofactor evidence="1">
        <name>Mg(2+)</name>
        <dbReference type="ChEBI" id="CHEBI:18420"/>
    </cofactor>
</comment>
<dbReference type="GO" id="GO:0005737">
    <property type="term" value="C:cytoplasm"/>
    <property type="evidence" value="ECO:0007669"/>
    <property type="project" value="UniProtKB-ARBA"/>
</dbReference>